<feature type="compositionally biased region" description="Basic and acidic residues" evidence="1">
    <location>
        <begin position="1"/>
        <end position="13"/>
    </location>
</feature>
<accession>A0A8T0PVC2</accession>
<dbReference type="EMBL" id="CM029050">
    <property type="protein sequence ID" value="KAG2566397.1"/>
    <property type="molecule type" value="Genomic_DNA"/>
</dbReference>
<keyword evidence="3" id="KW-1185">Reference proteome</keyword>
<feature type="compositionally biased region" description="Basic and acidic residues" evidence="1">
    <location>
        <begin position="28"/>
        <end position="37"/>
    </location>
</feature>
<feature type="compositionally biased region" description="Basic residues" evidence="1">
    <location>
        <begin position="59"/>
        <end position="70"/>
    </location>
</feature>
<feature type="compositionally biased region" description="Basic residues" evidence="1">
    <location>
        <begin position="40"/>
        <end position="50"/>
    </location>
</feature>
<feature type="region of interest" description="Disordered" evidence="1">
    <location>
        <begin position="1"/>
        <end position="70"/>
    </location>
</feature>
<sequence>MATARKMERDRRGGRAGARRYQPCDGQPDQRLDRDLLRGNGRHVRVHRAHVLQPGRAAVGRRSRGPPRRRPCTWCPPSWCRCSGRISSAYMLRAPLPPTSK</sequence>
<evidence type="ECO:0000313" key="2">
    <source>
        <dbReference type="EMBL" id="KAG2566397.1"/>
    </source>
</evidence>
<protein>
    <submittedName>
        <fullName evidence="2">Uncharacterized protein</fullName>
    </submittedName>
</protein>
<organism evidence="2 3">
    <name type="scientific">Panicum virgatum</name>
    <name type="common">Blackwell switchgrass</name>
    <dbReference type="NCBI Taxonomy" id="38727"/>
    <lineage>
        <taxon>Eukaryota</taxon>
        <taxon>Viridiplantae</taxon>
        <taxon>Streptophyta</taxon>
        <taxon>Embryophyta</taxon>
        <taxon>Tracheophyta</taxon>
        <taxon>Spermatophyta</taxon>
        <taxon>Magnoliopsida</taxon>
        <taxon>Liliopsida</taxon>
        <taxon>Poales</taxon>
        <taxon>Poaceae</taxon>
        <taxon>PACMAD clade</taxon>
        <taxon>Panicoideae</taxon>
        <taxon>Panicodae</taxon>
        <taxon>Paniceae</taxon>
        <taxon>Panicinae</taxon>
        <taxon>Panicum</taxon>
        <taxon>Panicum sect. Hiantes</taxon>
    </lineage>
</organism>
<name>A0A8T0PVC2_PANVG</name>
<dbReference type="AlphaFoldDB" id="A0A8T0PVC2"/>
<evidence type="ECO:0000313" key="3">
    <source>
        <dbReference type="Proteomes" id="UP000823388"/>
    </source>
</evidence>
<gene>
    <name evidence="2" type="ORF">PVAP13_7NG194200</name>
</gene>
<comment type="caution">
    <text evidence="2">The sequence shown here is derived from an EMBL/GenBank/DDBJ whole genome shotgun (WGS) entry which is preliminary data.</text>
</comment>
<evidence type="ECO:0000256" key="1">
    <source>
        <dbReference type="SAM" id="MobiDB-lite"/>
    </source>
</evidence>
<reference evidence="2" key="1">
    <citation type="submission" date="2020-05" db="EMBL/GenBank/DDBJ databases">
        <title>WGS assembly of Panicum virgatum.</title>
        <authorList>
            <person name="Lovell J.T."/>
            <person name="Jenkins J."/>
            <person name="Shu S."/>
            <person name="Juenger T.E."/>
            <person name="Schmutz J."/>
        </authorList>
    </citation>
    <scope>NUCLEOTIDE SEQUENCE</scope>
    <source>
        <strain evidence="2">AP13</strain>
    </source>
</reference>
<proteinExistence type="predicted"/>
<dbReference type="Proteomes" id="UP000823388">
    <property type="component" value="Chromosome 7N"/>
</dbReference>